<reference evidence="3 4" key="1">
    <citation type="journal article" date="2009" name="Nature">
        <title>The Sorghum bicolor genome and the diversification of grasses.</title>
        <authorList>
            <person name="Paterson A.H."/>
            <person name="Bowers J.E."/>
            <person name="Bruggmann R."/>
            <person name="Dubchak I."/>
            <person name="Grimwood J."/>
            <person name="Gundlach H."/>
            <person name="Haberer G."/>
            <person name="Hellsten U."/>
            <person name="Mitros T."/>
            <person name="Poliakov A."/>
            <person name="Schmutz J."/>
            <person name="Spannagl M."/>
            <person name="Tang H."/>
            <person name="Wang X."/>
            <person name="Wicker T."/>
            <person name="Bharti A.K."/>
            <person name="Chapman J."/>
            <person name="Feltus F.A."/>
            <person name="Gowik U."/>
            <person name="Grigoriev I.V."/>
            <person name="Lyons E."/>
            <person name="Maher C.A."/>
            <person name="Martis M."/>
            <person name="Narechania A."/>
            <person name="Otillar R.P."/>
            <person name="Penning B.W."/>
            <person name="Salamov A.A."/>
            <person name="Wang Y."/>
            <person name="Zhang L."/>
            <person name="Carpita N.C."/>
            <person name="Freeling M."/>
            <person name="Gingle A.R."/>
            <person name="Hash C.T."/>
            <person name="Keller B."/>
            <person name="Klein P."/>
            <person name="Kresovich S."/>
            <person name="McCann M.C."/>
            <person name="Ming R."/>
            <person name="Peterson D.G."/>
            <person name="Mehboob-ur-Rahman"/>
            <person name="Ware D."/>
            <person name="Westhoff P."/>
            <person name="Mayer K.F."/>
            <person name="Messing J."/>
            <person name="Rokhsar D.S."/>
        </authorList>
    </citation>
    <scope>NUCLEOTIDE SEQUENCE [LARGE SCALE GENOMIC DNA]</scope>
    <source>
        <strain evidence="4">cv. BTx623</strain>
    </source>
</reference>
<dbReference type="PANTHER" id="PTHR11926:SF1412">
    <property type="entry name" value="UDP-GLYCOSYLTRANSFERASE 83A1-LIKE"/>
    <property type="match status" value="1"/>
</dbReference>
<reference evidence="4" key="2">
    <citation type="journal article" date="2018" name="Plant J.">
        <title>The Sorghum bicolor reference genome: improved assembly, gene annotations, a transcriptome atlas, and signatures of genome organization.</title>
        <authorList>
            <person name="McCormick R.F."/>
            <person name="Truong S.K."/>
            <person name="Sreedasyam A."/>
            <person name="Jenkins J."/>
            <person name="Shu S."/>
            <person name="Sims D."/>
            <person name="Kennedy M."/>
            <person name="Amirebrahimi M."/>
            <person name="Weers B.D."/>
            <person name="McKinley B."/>
            <person name="Mattison A."/>
            <person name="Morishige D.T."/>
            <person name="Grimwood J."/>
            <person name="Schmutz J."/>
            <person name="Mullet J.E."/>
        </authorList>
    </citation>
    <scope>NUCLEOTIDE SEQUENCE [LARGE SCALE GENOMIC DNA]</scope>
    <source>
        <strain evidence="4">cv. BTx623</strain>
    </source>
</reference>
<evidence type="ECO:0000313" key="4">
    <source>
        <dbReference type="Proteomes" id="UP000000768"/>
    </source>
</evidence>
<dbReference type="SUPFAM" id="SSF53756">
    <property type="entry name" value="UDP-Glycosyltransferase/glycogen phosphorylase"/>
    <property type="match status" value="1"/>
</dbReference>
<dbReference type="Proteomes" id="UP000000768">
    <property type="component" value="Chromosome 5"/>
</dbReference>
<dbReference type="FunFam" id="3.40.50.2000:FF:000108">
    <property type="entry name" value="UDP-glycosyltransferase 83A1"/>
    <property type="match status" value="1"/>
</dbReference>
<dbReference type="EMBL" id="CM000764">
    <property type="protein sequence ID" value="OQU83075.1"/>
    <property type="molecule type" value="Genomic_DNA"/>
</dbReference>
<evidence type="ECO:0000256" key="1">
    <source>
        <dbReference type="ARBA" id="ARBA00009995"/>
    </source>
</evidence>
<gene>
    <name evidence="3" type="ORF">SORBI_3005G071500</name>
</gene>
<evidence type="ECO:0000256" key="2">
    <source>
        <dbReference type="ARBA" id="ARBA00022679"/>
    </source>
</evidence>
<keyword evidence="2" id="KW-0808">Transferase</keyword>
<dbReference type="Pfam" id="PF00201">
    <property type="entry name" value="UDPGT"/>
    <property type="match status" value="1"/>
</dbReference>
<dbReference type="eggNOG" id="KOG1192">
    <property type="taxonomic scope" value="Eukaryota"/>
</dbReference>
<protein>
    <recommendedName>
        <fullName evidence="5">Glycosyltransferase</fullName>
    </recommendedName>
</protein>
<evidence type="ECO:0000313" key="3">
    <source>
        <dbReference type="EMBL" id="OQU83075.1"/>
    </source>
</evidence>
<dbReference type="AlphaFoldDB" id="A0A1Z5RI14"/>
<proteinExistence type="inferred from homology"/>
<keyword evidence="4" id="KW-1185">Reference proteome</keyword>
<dbReference type="FunFam" id="3.40.50.2000:FF:000061">
    <property type="entry name" value="UDP-glycosyltransferase 83A1"/>
    <property type="match status" value="1"/>
</dbReference>
<sequence>MMPSPAHALFIPYPAQGHVLPLLELAHRFADHGFAVTFVNTDHVHGQLIAASPELVAAGQDDGAPPPVSGQVRLVSVSDGFPPDGDRNDLGTLTSALMSSLPATIENMIQKGQFRCMVVDYGLAWVLGVAKKAGMHTATLWPSCAAVMAAGLDLPELIADGMLDKDGLPTGKQIPPVGDLQMNLAPLAWNAAGTEEAQKQIFRCLNNILKALGQDTVDLLLCNTVKELEEGILSLHPSIVPIGPLPTGLREGKPVGNFWAEDDSCLSWLDAQPDRSIVYVAFGSIAVLDEEQFRELARGLELSGRPFLWVVRPGLADTANFPDEFPKTVEKRGKIVTWSPQHRVLAHPAVACFMSHCGWNSVMEGIRNGLPFLTWPYFADQFINESYVCDVWKTGLRLLKDTAAGGLVTSEHIAACIENLLNDPATMSRALELQKVASRSIRKDGTSFNNLTAVINAMKG</sequence>
<comment type="similarity">
    <text evidence="1">Belongs to the UDP-glycosyltransferase family.</text>
</comment>
<evidence type="ECO:0008006" key="5">
    <source>
        <dbReference type="Google" id="ProtNLM"/>
    </source>
</evidence>
<dbReference type="InterPro" id="IPR002213">
    <property type="entry name" value="UDP_glucos_trans"/>
</dbReference>
<dbReference type="InParanoid" id="A0A1Z5RI14"/>
<accession>A0A1Z5RI14</accession>
<dbReference type="GO" id="GO:0035251">
    <property type="term" value="F:UDP-glucosyltransferase activity"/>
    <property type="evidence" value="ECO:0000318"/>
    <property type="project" value="GO_Central"/>
</dbReference>
<dbReference type="PANTHER" id="PTHR11926">
    <property type="entry name" value="GLUCOSYL/GLUCURONOSYL TRANSFERASES"/>
    <property type="match status" value="1"/>
</dbReference>
<dbReference type="Gramene" id="OQU83075">
    <property type="protein sequence ID" value="OQU83075"/>
    <property type="gene ID" value="SORBI_3005G071500"/>
</dbReference>
<organism evidence="3 4">
    <name type="scientific">Sorghum bicolor</name>
    <name type="common">Sorghum</name>
    <name type="synonym">Sorghum vulgare</name>
    <dbReference type="NCBI Taxonomy" id="4558"/>
    <lineage>
        <taxon>Eukaryota</taxon>
        <taxon>Viridiplantae</taxon>
        <taxon>Streptophyta</taxon>
        <taxon>Embryophyta</taxon>
        <taxon>Tracheophyta</taxon>
        <taxon>Spermatophyta</taxon>
        <taxon>Magnoliopsida</taxon>
        <taxon>Liliopsida</taxon>
        <taxon>Poales</taxon>
        <taxon>Poaceae</taxon>
        <taxon>PACMAD clade</taxon>
        <taxon>Panicoideae</taxon>
        <taxon>Andropogonodae</taxon>
        <taxon>Andropogoneae</taxon>
        <taxon>Sorghinae</taxon>
        <taxon>Sorghum</taxon>
    </lineage>
</organism>
<dbReference type="CDD" id="cd03784">
    <property type="entry name" value="GT1_Gtf-like"/>
    <property type="match status" value="1"/>
</dbReference>
<dbReference type="Gene3D" id="3.40.50.2000">
    <property type="entry name" value="Glycogen Phosphorylase B"/>
    <property type="match status" value="2"/>
</dbReference>
<name>A0A1Z5RI14_SORBI</name>
<dbReference type="OMA" id="RPRAKWI"/>